<protein>
    <submittedName>
        <fullName evidence="1">Quinol oxidase</fullName>
    </submittedName>
</protein>
<organism evidence="1 2">
    <name type="scientific">Burkholderia anthina</name>
    <dbReference type="NCBI Taxonomy" id="179879"/>
    <lineage>
        <taxon>Bacteria</taxon>
        <taxon>Pseudomonadati</taxon>
        <taxon>Pseudomonadota</taxon>
        <taxon>Betaproteobacteria</taxon>
        <taxon>Burkholderiales</taxon>
        <taxon>Burkholderiaceae</taxon>
        <taxon>Burkholderia</taxon>
        <taxon>Burkholderia cepacia complex</taxon>
    </lineage>
</organism>
<evidence type="ECO:0000313" key="1">
    <source>
        <dbReference type="EMBL" id="QQK03350.1"/>
    </source>
</evidence>
<reference evidence="1 2" key="1">
    <citation type="submission" date="2020-12" db="EMBL/GenBank/DDBJ databases">
        <title>Complete genome sequence of Burkholderia anthina BJQ0011.</title>
        <authorList>
            <person name="Xu Y."/>
        </authorList>
    </citation>
    <scope>NUCLEOTIDE SEQUENCE [LARGE SCALE GENOMIC DNA]</scope>
    <source>
        <strain evidence="1 2">BJQ0011</strain>
    </source>
</reference>
<proteinExistence type="predicted"/>
<name>A0A7T6VG98_9BURK</name>
<gene>
    <name evidence="1" type="ORF">JFN94_04040</name>
</gene>
<dbReference type="RefSeq" id="WP_124830221.1">
    <property type="nucleotide sequence ID" value="NZ_CADEPR010000033.1"/>
</dbReference>
<dbReference type="EMBL" id="CP066769">
    <property type="protein sequence ID" value="QQK03350.1"/>
    <property type="molecule type" value="Genomic_DNA"/>
</dbReference>
<evidence type="ECO:0000313" key="2">
    <source>
        <dbReference type="Proteomes" id="UP000596205"/>
    </source>
</evidence>
<dbReference type="Proteomes" id="UP000596205">
    <property type="component" value="Chromosome 1"/>
</dbReference>
<dbReference type="AlphaFoldDB" id="A0A7T6VG98"/>
<accession>A0A7T6VG98</accession>
<sequence length="128" mass="13518">MKTMQRVVARRVTEALRSVEGNPADEDCVACGVLRGRAAGIRIAHGNCAALAPVPVGCKPAFAPPGVDIDARQAGIAPHAGADAAPRTFRFIAAERGGFACHFTHRLPFFGGRRERGIERAFDVEAAP</sequence>
<dbReference type="KEGG" id="bann:JFN94_04040"/>